<evidence type="ECO:0008006" key="4">
    <source>
        <dbReference type="Google" id="ProtNLM"/>
    </source>
</evidence>
<feature type="non-terminal residue" evidence="2">
    <location>
        <position position="86"/>
    </location>
</feature>
<dbReference type="AlphaFoldDB" id="A0AAV0KX91"/>
<dbReference type="EMBL" id="CAMGYJ010000005">
    <property type="protein sequence ID" value="CAI0426370.1"/>
    <property type="molecule type" value="Genomic_DNA"/>
</dbReference>
<organism evidence="2 3">
    <name type="scientific">Linum tenue</name>
    <dbReference type="NCBI Taxonomy" id="586396"/>
    <lineage>
        <taxon>Eukaryota</taxon>
        <taxon>Viridiplantae</taxon>
        <taxon>Streptophyta</taxon>
        <taxon>Embryophyta</taxon>
        <taxon>Tracheophyta</taxon>
        <taxon>Spermatophyta</taxon>
        <taxon>Magnoliopsida</taxon>
        <taxon>eudicotyledons</taxon>
        <taxon>Gunneridae</taxon>
        <taxon>Pentapetalae</taxon>
        <taxon>rosids</taxon>
        <taxon>fabids</taxon>
        <taxon>Malpighiales</taxon>
        <taxon>Linaceae</taxon>
        <taxon>Linum</taxon>
    </lineage>
</organism>
<protein>
    <recommendedName>
        <fullName evidence="4">Secreted protein</fullName>
    </recommendedName>
</protein>
<sequence>MEARRLLILMCLLILRMLSLRLAVLLQTTRAKWLKEMVLGRRSLLRSLKGRRIKGRRRRRKATRTRRTTMEISLTRRRKHSLEWMT</sequence>
<reference evidence="2" key="1">
    <citation type="submission" date="2022-08" db="EMBL/GenBank/DDBJ databases">
        <authorList>
            <person name="Gutierrez-Valencia J."/>
        </authorList>
    </citation>
    <scope>NUCLEOTIDE SEQUENCE</scope>
</reference>
<evidence type="ECO:0000256" key="1">
    <source>
        <dbReference type="SAM" id="SignalP"/>
    </source>
</evidence>
<comment type="caution">
    <text evidence="2">The sequence shown here is derived from an EMBL/GenBank/DDBJ whole genome shotgun (WGS) entry which is preliminary data.</text>
</comment>
<dbReference type="Proteomes" id="UP001154282">
    <property type="component" value="Unassembled WGS sequence"/>
</dbReference>
<evidence type="ECO:0000313" key="3">
    <source>
        <dbReference type="Proteomes" id="UP001154282"/>
    </source>
</evidence>
<evidence type="ECO:0000313" key="2">
    <source>
        <dbReference type="EMBL" id="CAI0426370.1"/>
    </source>
</evidence>
<gene>
    <name evidence="2" type="ORF">LITE_LOCUS20762</name>
</gene>
<keyword evidence="3" id="KW-1185">Reference proteome</keyword>
<keyword evidence="1" id="KW-0732">Signal</keyword>
<feature type="signal peptide" evidence="1">
    <location>
        <begin position="1"/>
        <end position="23"/>
    </location>
</feature>
<feature type="chain" id="PRO_5043919962" description="Secreted protein" evidence="1">
    <location>
        <begin position="24"/>
        <end position="86"/>
    </location>
</feature>
<proteinExistence type="predicted"/>
<name>A0AAV0KX91_9ROSI</name>
<accession>A0AAV0KX91</accession>